<feature type="non-terminal residue" evidence="2">
    <location>
        <position position="120"/>
    </location>
</feature>
<dbReference type="OrthoDB" id="18388at2759"/>
<organism evidence="2 3">
    <name type="scientific">Phytophthora palmivora</name>
    <dbReference type="NCBI Taxonomy" id="4796"/>
    <lineage>
        <taxon>Eukaryota</taxon>
        <taxon>Sar</taxon>
        <taxon>Stramenopiles</taxon>
        <taxon>Oomycota</taxon>
        <taxon>Peronosporomycetes</taxon>
        <taxon>Peronosporales</taxon>
        <taxon>Peronosporaceae</taxon>
        <taxon>Phytophthora</taxon>
    </lineage>
</organism>
<dbReference type="Proteomes" id="UP000237271">
    <property type="component" value="Unassembled WGS sequence"/>
</dbReference>
<dbReference type="PANTHER" id="PTHR16038">
    <property type="entry name" value="NOP SEVEN ASSOCIATED PROTEIN 1"/>
    <property type="match status" value="1"/>
</dbReference>
<accession>A0A2P4XXD7</accession>
<dbReference type="PANTHER" id="PTHR16038:SF4">
    <property type="entry name" value="WD REPEAT-CONTAINING PROTEIN 74"/>
    <property type="match status" value="1"/>
</dbReference>
<dbReference type="AlphaFoldDB" id="A0A2P4XXD7"/>
<dbReference type="EMBL" id="NCKW01007264">
    <property type="protein sequence ID" value="POM70205.1"/>
    <property type="molecule type" value="Genomic_DNA"/>
</dbReference>
<dbReference type="GO" id="GO:0005730">
    <property type="term" value="C:nucleolus"/>
    <property type="evidence" value="ECO:0007669"/>
    <property type="project" value="InterPro"/>
</dbReference>
<keyword evidence="3" id="KW-1185">Reference proteome</keyword>
<comment type="caution">
    <text evidence="2">The sequence shown here is derived from an EMBL/GenBank/DDBJ whole genome shotgun (WGS) entry which is preliminary data.</text>
</comment>
<proteinExistence type="predicted"/>
<evidence type="ECO:0000313" key="3">
    <source>
        <dbReference type="Proteomes" id="UP000237271"/>
    </source>
</evidence>
<evidence type="ECO:0000313" key="2">
    <source>
        <dbReference type="EMBL" id="POM70205.1"/>
    </source>
</evidence>
<protein>
    <submittedName>
        <fullName evidence="2">Uncharacterized protein</fullName>
    </submittedName>
</protein>
<dbReference type="InterPro" id="IPR037379">
    <property type="entry name" value="WDR74/Nsa1"/>
</dbReference>
<evidence type="ECO:0000256" key="1">
    <source>
        <dbReference type="SAM" id="MobiDB-lite"/>
    </source>
</evidence>
<feature type="region of interest" description="Disordered" evidence="1">
    <location>
        <begin position="72"/>
        <end position="92"/>
    </location>
</feature>
<gene>
    <name evidence="2" type="ORF">PHPALM_13390</name>
</gene>
<name>A0A2P4XXD7_9STRA</name>
<reference evidence="2 3" key="1">
    <citation type="journal article" date="2017" name="Genome Biol. Evol.">
        <title>Phytophthora megakarya and P. palmivora, closely related causal agents of cacao black pod rot, underwent increases in genome sizes and gene numbers by different mechanisms.</title>
        <authorList>
            <person name="Ali S.S."/>
            <person name="Shao J."/>
            <person name="Lary D.J."/>
            <person name="Kronmiller B."/>
            <person name="Shen D."/>
            <person name="Strem M.D."/>
            <person name="Amoako-Attah I."/>
            <person name="Akrofi A.Y."/>
            <person name="Begoude B.A."/>
            <person name="Ten Hoopen G.M."/>
            <person name="Coulibaly K."/>
            <person name="Kebe B.I."/>
            <person name="Melnick R.L."/>
            <person name="Guiltinan M.J."/>
            <person name="Tyler B.M."/>
            <person name="Meinhardt L.W."/>
            <person name="Bailey B.A."/>
        </authorList>
    </citation>
    <scope>NUCLEOTIDE SEQUENCE [LARGE SCALE GENOMIC DNA]</scope>
    <source>
        <strain evidence="3">sbr112.9</strain>
    </source>
</reference>
<dbReference type="GO" id="GO:0042273">
    <property type="term" value="P:ribosomal large subunit biogenesis"/>
    <property type="evidence" value="ECO:0007669"/>
    <property type="project" value="InterPro"/>
</dbReference>
<dbReference type="GO" id="GO:0030687">
    <property type="term" value="C:preribosome, large subunit precursor"/>
    <property type="evidence" value="ECO:0007669"/>
    <property type="project" value="TreeGrafter"/>
</dbReference>
<sequence>MRVLVGDETGLLKSIELEKNEQRVLSSRAQPQARSRGIQRLSWYGDEREAANFQRNVVVARANGVVESYEASHGKSLSAAKEPDWSWTGHNQQDTRRCVGLDVIQKFGSVVQCSDAGDVL</sequence>